<keyword evidence="2" id="KW-1185">Reference proteome</keyword>
<dbReference type="Proteomes" id="UP001379945">
    <property type="component" value="Unassembled WGS sequence"/>
</dbReference>
<dbReference type="EMBL" id="JBBUTI010000010">
    <property type="protein sequence ID" value="MEK8047702.1"/>
    <property type="molecule type" value="Genomic_DNA"/>
</dbReference>
<organism evidence="1 2">
    <name type="scientific">Ideonella margarita</name>
    <dbReference type="NCBI Taxonomy" id="2984191"/>
    <lineage>
        <taxon>Bacteria</taxon>
        <taxon>Pseudomonadati</taxon>
        <taxon>Pseudomonadota</taxon>
        <taxon>Betaproteobacteria</taxon>
        <taxon>Burkholderiales</taxon>
        <taxon>Sphaerotilaceae</taxon>
        <taxon>Ideonella</taxon>
    </lineage>
</organism>
<keyword evidence="1" id="KW-0969">Cilium</keyword>
<comment type="caution">
    <text evidence="1">The sequence shown here is derived from an EMBL/GenBank/DDBJ whole genome shotgun (WGS) entry which is preliminary data.</text>
</comment>
<reference evidence="1 2" key="1">
    <citation type="submission" date="2024-04" db="EMBL/GenBank/DDBJ databases">
        <title>Novel species of the genus Ideonella isolated from streams.</title>
        <authorList>
            <person name="Lu H."/>
        </authorList>
    </citation>
    <scope>NUCLEOTIDE SEQUENCE [LARGE SCALE GENOMIC DNA]</scope>
    <source>
        <strain evidence="1 2">LYT19W</strain>
    </source>
</reference>
<protein>
    <submittedName>
        <fullName evidence="1">Flagellar biosynthesis protein</fullName>
    </submittedName>
</protein>
<proteinExistence type="predicted"/>
<keyword evidence="1" id="KW-0282">Flagellum</keyword>
<keyword evidence="1" id="KW-0966">Cell projection</keyword>
<sequence length="260" mass="27720">MAAFSNALHATDQADGLRRLFGGSSQRLVPVVHNPHVVCSGVLMERLSLAMAELGARILVVDAADNAPVAHELVDIDLPACIERLDDHVAYLAARGLPRRHVDMRGSSEAWLAAVEQAAPWADVIVLHAGARDLARMCGPREISPILLATVESPSLTDAYASMKLLSQRLGLRVFDLLVGMQARPRRAAAVGERLATCADNFLGAVLRACVPVDRTEPLNQPASEPLSRLAAQQMLGLAGAGELALLPDASMRPQAVAHY</sequence>
<dbReference type="RefSeq" id="WP_341400008.1">
    <property type="nucleotide sequence ID" value="NZ_JBBUTI010000010.1"/>
</dbReference>
<evidence type="ECO:0000313" key="1">
    <source>
        <dbReference type="EMBL" id="MEK8047702.1"/>
    </source>
</evidence>
<gene>
    <name evidence="1" type="ORF">AACH00_15170</name>
</gene>
<evidence type="ECO:0000313" key="2">
    <source>
        <dbReference type="Proteomes" id="UP001379945"/>
    </source>
</evidence>
<accession>A0ABU9CAR1</accession>
<name>A0ABU9CAR1_9BURK</name>